<organism evidence="2 3">
    <name type="scientific">Mycolicibacterium smegmatis (strain ATCC 700084 / mc(2)155)</name>
    <name type="common">Mycobacterium smegmatis</name>
    <dbReference type="NCBI Taxonomy" id="246196"/>
    <lineage>
        <taxon>Bacteria</taxon>
        <taxon>Bacillati</taxon>
        <taxon>Actinomycetota</taxon>
        <taxon>Actinomycetes</taxon>
        <taxon>Mycobacteriales</taxon>
        <taxon>Mycobacteriaceae</taxon>
        <taxon>Mycolicibacterium</taxon>
    </lineage>
</organism>
<dbReference type="OrthoDB" id="3523179at2"/>
<sequence>MVRPIRCMSAIGEYWGFVYPDFAAPTPGRAPTDPAIRSLRGGRLPSSVVEAT</sequence>
<dbReference type="AlphaFoldDB" id="A0QWY1"/>
<gene>
    <name evidence="2" type="ordered locus">MSMEG_3104</name>
</gene>
<dbReference type="KEGG" id="msb:LJ00_15440"/>
<protein>
    <submittedName>
        <fullName evidence="2">Uncharacterized protein</fullName>
    </submittedName>
</protein>
<evidence type="ECO:0000256" key="1">
    <source>
        <dbReference type="SAM" id="MobiDB-lite"/>
    </source>
</evidence>
<reference evidence="2 3" key="1">
    <citation type="submission" date="2006-10" db="EMBL/GenBank/DDBJ databases">
        <authorList>
            <person name="Fleischmann R.D."/>
            <person name="Dodson R.J."/>
            <person name="Haft D.H."/>
            <person name="Merkel J.S."/>
            <person name="Nelson W.C."/>
            <person name="Fraser C.M."/>
        </authorList>
    </citation>
    <scope>NUCLEOTIDE SEQUENCE [LARGE SCALE GENOMIC DNA]</scope>
    <source>
        <strain evidence="3">ATCC 700084 / mc(2)155</strain>
    </source>
</reference>
<evidence type="ECO:0000313" key="2">
    <source>
        <dbReference type="EMBL" id="ABK73776.1"/>
    </source>
</evidence>
<dbReference type="PATRIC" id="fig|246196.19.peg.3065"/>
<dbReference type="STRING" id="246196.MSMEG_3104"/>
<proteinExistence type="predicted"/>
<feature type="region of interest" description="Disordered" evidence="1">
    <location>
        <begin position="30"/>
        <end position="52"/>
    </location>
</feature>
<dbReference type="EMBL" id="CP000480">
    <property type="protein sequence ID" value="ABK73776.1"/>
    <property type="molecule type" value="Genomic_DNA"/>
</dbReference>
<name>A0QWY1_MYCS2</name>
<evidence type="ECO:0000313" key="3">
    <source>
        <dbReference type="Proteomes" id="UP000000757"/>
    </source>
</evidence>
<dbReference type="Proteomes" id="UP000000757">
    <property type="component" value="Chromosome"/>
</dbReference>
<dbReference type="KEGG" id="msm:MSMEG_3104"/>
<keyword evidence="3" id="KW-1185">Reference proteome</keyword>
<accession>A0QWY1</accession>